<comment type="subcellular location">
    <subcellularLocation>
        <location evidence="1">Membrane</location>
        <topology evidence="1">Multi-pass membrane protein</topology>
    </subcellularLocation>
</comment>
<feature type="transmembrane region" description="Helical" evidence="6">
    <location>
        <begin position="234"/>
        <end position="254"/>
    </location>
</feature>
<proteinExistence type="predicted"/>
<sequence>MIMMMSVATNAVEGCKQHHHLKHHDDDGLCCDDHASPSSGSPQHMMTTGVSSENTTTAVTPVGSDDGMLVEMDVSHHSTRNSKGIEGCNVSSTCKSSHGASSSSSSSSSWMPSATTIAIMANIAASTARIGSFAMPYTAYRCGVAYFMIGMLLTVGLMSYSQYIICHVIEVTGLHSYEMITRRAFGDSHLAELLVEAMLIADCFGGTIATIVVIGDGVSSILRGTALVSSDSVATTTFVVQLAAFLVVMVPLSLPRTTSALKYASAFGVSAIAIVMAYATGRGILAADISNLAPVETSSFMSFSIGTSLLFFGFNNQFNTIEFYSEMKVEERTPRRFTKILLATMAFMGVVYIVMGLSELMEFGAAVTGNVLNSYDGGAPIAAIMIIAVLLKVTLSYPLLLFPTREALLHLIGVHDVKTSPKPTYYGATILIASLSFVVGVVLPNIVTLFGLIGSLCVGTFAFILPSLFFWKFSILHRLSGNKSTSSSNDLSTSNDSFVVPDWVHVAANVVNFIVGCFIVIAGTASAFLEL</sequence>
<dbReference type="OrthoDB" id="655540at2759"/>
<dbReference type="Pfam" id="PF01490">
    <property type="entry name" value="Aa_trans"/>
    <property type="match status" value="1"/>
</dbReference>
<protein>
    <submittedName>
        <fullName evidence="8">Amino acid transporter, putative</fullName>
    </submittedName>
</protein>
<dbReference type="Proteomes" id="UP000051952">
    <property type="component" value="Unassembled WGS sequence"/>
</dbReference>
<evidence type="ECO:0000313" key="8">
    <source>
        <dbReference type="EMBL" id="CUG89020.1"/>
    </source>
</evidence>
<evidence type="ECO:0000256" key="4">
    <source>
        <dbReference type="ARBA" id="ARBA00023136"/>
    </source>
</evidence>
<dbReference type="GO" id="GO:0016020">
    <property type="term" value="C:membrane"/>
    <property type="evidence" value="ECO:0007669"/>
    <property type="project" value="UniProtKB-SubCell"/>
</dbReference>
<dbReference type="PANTHER" id="PTHR22950">
    <property type="entry name" value="AMINO ACID TRANSPORTER"/>
    <property type="match status" value="1"/>
</dbReference>
<reference evidence="9" key="1">
    <citation type="submission" date="2015-09" db="EMBL/GenBank/DDBJ databases">
        <authorList>
            <consortium name="Pathogen Informatics"/>
        </authorList>
    </citation>
    <scope>NUCLEOTIDE SEQUENCE [LARGE SCALE GENOMIC DNA]</scope>
    <source>
        <strain evidence="9">Lake Konstanz</strain>
    </source>
</reference>
<evidence type="ECO:0000256" key="5">
    <source>
        <dbReference type="SAM" id="MobiDB-lite"/>
    </source>
</evidence>
<feature type="transmembrane region" description="Helical" evidence="6">
    <location>
        <begin position="145"/>
        <end position="169"/>
    </location>
</feature>
<dbReference type="InterPro" id="IPR013057">
    <property type="entry name" value="AA_transpt_TM"/>
</dbReference>
<dbReference type="OMA" id="FHAIDRC"/>
<evidence type="ECO:0000256" key="2">
    <source>
        <dbReference type="ARBA" id="ARBA00022692"/>
    </source>
</evidence>
<evidence type="ECO:0000256" key="6">
    <source>
        <dbReference type="SAM" id="Phobius"/>
    </source>
</evidence>
<dbReference type="VEuPathDB" id="TriTrypDB:BSAL_18815"/>
<evidence type="ECO:0000256" key="1">
    <source>
        <dbReference type="ARBA" id="ARBA00004141"/>
    </source>
</evidence>
<dbReference type="AlphaFoldDB" id="A0A0S4JBX6"/>
<feature type="region of interest" description="Disordered" evidence="5">
    <location>
        <begin position="34"/>
        <end position="66"/>
    </location>
</feature>
<feature type="compositionally biased region" description="Polar residues" evidence="5">
    <location>
        <begin position="36"/>
        <end position="59"/>
    </location>
</feature>
<keyword evidence="3 6" id="KW-1133">Transmembrane helix</keyword>
<feature type="transmembrane region" description="Helical" evidence="6">
    <location>
        <begin position="510"/>
        <end position="529"/>
    </location>
</feature>
<keyword evidence="9" id="KW-1185">Reference proteome</keyword>
<keyword evidence="2 6" id="KW-0812">Transmembrane</keyword>
<feature type="transmembrane region" description="Helical" evidence="6">
    <location>
        <begin position="261"/>
        <end position="280"/>
    </location>
</feature>
<evidence type="ECO:0000259" key="7">
    <source>
        <dbReference type="Pfam" id="PF01490"/>
    </source>
</evidence>
<dbReference type="PANTHER" id="PTHR22950:SF702">
    <property type="entry name" value="AMINO ACID TRANSPORTER PROTEIN"/>
    <property type="match status" value="1"/>
</dbReference>
<feature type="transmembrane region" description="Helical" evidence="6">
    <location>
        <begin position="300"/>
        <end position="319"/>
    </location>
</feature>
<feature type="transmembrane region" description="Helical" evidence="6">
    <location>
        <begin position="340"/>
        <end position="361"/>
    </location>
</feature>
<feature type="domain" description="Amino acid transporter transmembrane" evidence="7">
    <location>
        <begin position="115"/>
        <end position="472"/>
    </location>
</feature>
<evidence type="ECO:0000313" key="9">
    <source>
        <dbReference type="Proteomes" id="UP000051952"/>
    </source>
</evidence>
<organism evidence="8 9">
    <name type="scientific">Bodo saltans</name>
    <name type="common">Flagellated protozoan</name>
    <dbReference type="NCBI Taxonomy" id="75058"/>
    <lineage>
        <taxon>Eukaryota</taxon>
        <taxon>Discoba</taxon>
        <taxon>Euglenozoa</taxon>
        <taxon>Kinetoplastea</taxon>
        <taxon>Metakinetoplastina</taxon>
        <taxon>Eubodonida</taxon>
        <taxon>Bodonidae</taxon>
        <taxon>Bodo</taxon>
    </lineage>
</organism>
<feature type="transmembrane region" description="Helical" evidence="6">
    <location>
        <begin position="423"/>
        <end position="443"/>
    </location>
</feature>
<name>A0A0S4JBX6_BODSA</name>
<evidence type="ECO:0000256" key="3">
    <source>
        <dbReference type="ARBA" id="ARBA00022989"/>
    </source>
</evidence>
<feature type="transmembrane region" description="Helical" evidence="6">
    <location>
        <begin position="449"/>
        <end position="471"/>
    </location>
</feature>
<gene>
    <name evidence="8" type="ORF">BSAL_18815</name>
</gene>
<dbReference type="GO" id="GO:0015179">
    <property type="term" value="F:L-amino acid transmembrane transporter activity"/>
    <property type="evidence" value="ECO:0007669"/>
    <property type="project" value="TreeGrafter"/>
</dbReference>
<dbReference type="EMBL" id="CYKH01001695">
    <property type="protein sequence ID" value="CUG89020.1"/>
    <property type="molecule type" value="Genomic_DNA"/>
</dbReference>
<feature type="transmembrane region" description="Helical" evidence="6">
    <location>
        <begin position="381"/>
        <end position="402"/>
    </location>
</feature>
<keyword evidence="4 6" id="KW-0472">Membrane</keyword>
<accession>A0A0S4JBX6</accession>